<keyword evidence="2" id="KW-1185">Reference proteome</keyword>
<comment type="caution">
    <text evidence="1">The sequence shown here is derived from an EMBL/GenBank/DDBJ whole genome shotgun (WGS) entry which is preliminary data.</text>
</comment>
<evidence type="ECO:0000313" key="1">
    <source>
        <dbReference type="EMBL" id="MBJ6122571.1"/>
    </source>
</evidence>
<dbReference type="RefSeq" id="WP_199038316.1">
    <property type="nucleotide sequence ID" value="NZ_JAELXS010000006.1"/>
</dbReference>
<evidence type="ECO:0000313" key="2">
    <source>
        <dbReference type="Proteomes" id="UP000640426"/>
    </source>
</evidence>
<proteinExistence type="predicted"/>
<name>A0ABS0XRB6_9SPHN</name>
<sequence length="79" mass="8355">MTEGIDWQMSAALENVPRGDSELAQVSSLAGAVREWVMLDGEMQAGALLTPERPVAVDDGEPVAAFAGMAIRALAERLD</sequence>
<gene>
    <name evidence="1" type="ORF">JAO74_12290</name>
</gene>
<protein>
    <submittedName>
        <fullName evidence="1">Uncharacterized protein</fullName>
    </submittedName>
</protein>
<reference evidence="2" key="1">
    <citation type="submission" date="2020-12" db="EMBL/GenBank/DDBJ databases">
        <title>Hymenobacter sp.</title>
        <authorList>
            <person name="Kim M.K."/>
        </authorList>
    </citation>
    <scope>NUCLEOTIDE SEQUENCE [LARGE SCALE GENOMIC DNA]</scope>
    <source>
        <strain evidence="2">BT553</strain>
    </source>
</reference>
<dbReference type="EMBL" id="JAELXS010000006">
    <property type="protein sequence ID" value="MBJ6122571.1"/>
    <property type="molecule type" value="Genomic_DNA"/>
</dbReference>
<accession>A0ABS0XRB6</accession>
<dbReference type="Proteomes" id="UP000640426">
    <property type="component" value="Unassembled WGS sequence"/>
</dbReference>
<organism evidence="1 2">
    <name type="scientific">Sphingomonas mollis</name>
    <dbReference type="NCBI Taxonomy" id="2795726"/>
    <lineage>
        <taxon>Bacteria</taxon>
        <taxon>Pseudomonadati</taxon>
        <taxon>Pseudomonadota</taxon>
        <taxon>Alphaproteobacteria</taxon>
        <taxon>Sphingomonadales</taxon>
        <taxon>Sphingomonadaceae</taxon>
        <taxon>Sphingomonas</taxon>
    </lineage>
</organism>